<dbReference type="SMART" id="SM00382">
    <property type="entry name" value="AAA"/>
    <property type="match status" value="1"/>
</dbReference>
<reference evidence="2 3" key="1">
    <citation type="submission" date="2022-02" db="EMBL/GenBank/DDBJ databases">
        <title>Genome analysis of Beneficial Microorganisms for Coral consortium from Pocillopora damicornis.</title>
        <authorList>
            <person name="Rosado P.M."/>
            <person name="Cardoso P.M."/>
            <person name="Rosado J.G."/>
            <person name="Schultz J."/>
            <person name="Rocha U."/>
            <person name="Costa T.K."/>
            <person name="Peixoto R.S."/>
        </authorList>
    </citation>
    <scope>NUCLEOTIDE SEQUENCE [LARGE SCALE GENOMIC DNA]</scope>
    <source>
        <strain evidence="2 3">BMC5</strain>
    </source>
</reference>
<dbReference type="PANTHER" id="PTHR37291">
    <property type="entry name" value="5-METHYLCYTOSINE-SPECIFIC RESTRICTION ENZYME B"/>
    <property type="match status" value="1"/>
</dbReference>
<proteinExistence type="predicted"/>
<sequence length="776" mass="89644">MPTYNKYNFDGKQLGKSRLILAIMKKFVRENNPNYEQLKQNFSEIEKDRRSLFITPLELAKKKEGSKDSRKRFFEADDEALTLSDISKVYVSNQWSKAGTEKVIRFVNSKFDYGISDVIQQQSINDLYIDYLKEPDKEWITAYQQFTEEVKNNLGVAETDLATNFINKLWKPESNGIASAKPGTLSNEEYQKLIDDLPKITALIFKEPSSNTLEKVYEWADEAKTEGKFNTVKRGVIHRVFAAADPKKYNTILNIHALRAFTKYLNDAFDLGINVSWNWAELNQVVTEKIKSKVEEPENELVFNTFIWWLFEKLKQESDDESLYIDEDERDLSMSTKRNQAQQKAVNLIYYGPPGTGKTYTLQKILKEQYTETGTSEEPEVWLNNKLSELSWFEIITLILLDIDKEVSVTEIVNHEYFTKKLALNGRTANIRQTAWAALQTHAIQDSNTVKYAKRIEPLIFDKDTDSKWIIVDKENELIVGYREQLNELKAGPPVEKEIKRFEFVTFHQSYGYEEFIEGLRPVTNDDGDISYIVKPGILKRLCKRAEADPKHQYALVIDEINRGNISKIFGELITLIEIDKRAGEEHELSVTLPYSNLSFSVPSNLDIIGTMNTADRSLTHIDIALRRRFEFKELRTDYSLLSDNVDGINLRKLLFTINKRIELLLDREHIIGHALLMNVSNLAGLKQVFISNIMPLLEEYFFEDWDKIKQVFNGNGFVSELKDAHTTWLGDANEYAAKSYFVDPKAFDEIENYTAVYQGIDGKNFAALFSGQEQN</sequence>
<protein>
    <submittedName>
        <fullName evidence="2">AAA family ATPase</fullName>
    </submittedName>
</protein>
<dbReference type="EMBL" id="JAKUMG010000001">
    <property type="protein sequence ID" value="MDI4667619.1"/>
    <property type="molecule type" value="Genomic_DNA"/>
</dbReference>
<organism evidence="2 3">
    <name type="scientific">Pseudoalteromonas shioyasakiensis</name>
    <dbReference type="NCBI Taxonomy" id="1190813"/>
    <lineage>
        <taxon>Bacteria</taxon>
        <taxon>Pseudomonadati</taxon>
        <taxon>Pseudomonadota</taxon>
        <taxon>Gammaproteobacteria</taxon>
        <taxon>Alteromonadales</taxon>
        <taxon>Pseudoalteromonadaceae</taxon>
        <taxon>Pseudoalteromonas</taxon>
    </lineage>
</organism>
<dbReference type="RefSeq" id="WP_175082093.1">
    <property type="nucleotide sequence ID" value="NZ_JAKUMG010000001.1"/>
</dbReference>
<comment type="caution">
    <text evidence="2">The sequence shown here is derived from an EMBL/GenBank/DDBJ whole genome shotgun (WGS) entry which is preliminary data.</text>
</comment>
<dbReference type="InterPro" id="IPR052934">
    <property type="entry name" value="Methyl-DNA_Rec/Restrict_Enz"/>
</dbReference>
<gene>
    <name evidence="2" type="ORF">MKZ47_00635</name>
</gene>
<feature type="domain" description="AAA+ ATPase" evidence="1">
    <location>
        <begin position="344"/>
        <end position="640"/>
    </location>
</feature>
<accession>A0ABT6TUN4</accession>
<name>A0ABT6TUN4_9GAMM</name>
<dbReference type="PANTHER" id="PTHR37291:SF1">
    <property type="entry name" value="TYPE IV METHYL-DIRECTED RESTRICTION ENZYME ECOKMCRB SUBUNIT"/>
    <property type="match status" value="1"/>
</dbReference>
<evidence type="ECO:0000259" key="1">
    <source>
        <dbReference type="SMART" id="SM00382"/>
    </source>
</evidence>
<dbReference type="Pfam" id="PF07728">
    <property type="entry name" value="AAA_5"/>
    <property type="match status" value="1"/>
</dbReference>
<evidence type="ECO:0000313" key="3">
    <source>
        <dbReference type="Proteomes" id="UP001156974"/>
    </source>
</evidence>
<dbReference type="InterPro" id="IPR003593">
    <property type="entry name" value="AAA+_ATPase"/>
</dbReference>
<evidence type="ECO:0000313" key="2">
    <source>
        <dbReference type="EMBL" id="MDI4667619.1"/>
    </source>
</evidence>
<dbReference type="Proteomes" id="UP001156974">
    <property type="component" value="Unassembled WGS sequence"/>
</dbReference>
<dbReference type="InterPro" id="IPR027417">
    <property type="entry name" value="P-loop_NTPase"/>
</dbReference>
<dbReference type="InterPro" id="IPR011704">
    <property type="entry name" value="ATPase_dyneun-rel_AAA"/>
</dbReference>
<dbReference type="SUPFAM" id="SSF52540">
    <property type="entry name" value="P-loop containing nucleoside triphosphate hydrolases"/>
    <property type="match status" value="1"/>
</dbReference>
<dbReference type="Gene3D" id="3.40.50.300">
    <property type="entry name" value="P-loop containing nucleotide triphosphate hydrolases"/>
    <property type="match status" value="1"/>
</dbReference>
<keyword evidence="3" id="KW-1185">Reference proteome</keyword>